<dbReference type="Pfam" id="PF00445">
    <property type="entry name" value="Ribonuclease_T2"/>
    <property type="match status" value="1"/>
</dbReference>
<dbReference type="OrthoDB" id="4720638at2"/>
<evidence type="ECO:0000313" key="4">
    <source>
        <dbReference type="EMBL" id="BBF91717.1"/>
    </source>
</evidence>
<keyword evidence="5" id="KW-1185">Reference proteome</keyword>
<keyword evidence="3" id="KW-0732">Signal</keyword>
<dbReference type="InterPro" id="IPR018188">
    <property type="entry name" value="RNase_T2_His_AS_1"/>
</dbReference>
<reference evidence="4 5" key="1">
    <citation type="submission" date="2018-08" db="EMBL/GenBank/DDBJ databases">
        <title>Complete genome sequencing of Blastochloris tepida GI.</title>
        <authorList>
            <person name="Tsukatani Y."/>
            <person name="Mori H."/>
        </authorList>
    </citation>
    <scope>NUCLEOTIDE SEQUENCE [LARGE SCALE GENOMIC DNA]</scope>
    <source>
        <strain evidence="4 5">GI</strain>
    </source>
</reference>
<organism evidence="4 5">
    <name type="scientific">Blastochloris tepida</name>
    <dbReference type="NCBI Taxonomy" id="2233851"/>
    <lineage>
        <taxon>Bacteria</taxon>
        <taxon>Pseudomonadati</taxon>
        <taxon>Pseudomonadota</taxon>
        <taxon>Alphaproteobacteria</taxon>
        <taxon>Hyphomicrobiales</taxon>
        <taxon>Blastochloridaceae</taxon>
        <taxon>Blastochloris</taxon>
    </lineage>
</organism>
<dbReference type="CDD" id="cd01062">
    <property type="entry name" value="RNase_T2_prok"/>
    <property type="match status" value="1"/>
</dbReference>
<dbReference type="InterPro" id="IPR039378">
    <property type="entry name" value="RNase_T2_prok"/>
</dbReference>
<dbReference type="RefSeq" id="WP_126397137.1">
    <property type="nucleotide sequence ID" value="NZ_AP018907.1"/>
</dbReference>
<dbReference type="GO" id="GO:0033897">
    <property type="term" value="F:ribonuclease T2 activity"/>
    <property type="evidence" value="ECO:0007669"/>
    <property type="project" value="InterPro"/>
</dbReference>
<evidence type="ECO:0000256" key="1">
    <source>
        <dbReference type="ARBA" id="ARBA00007469"/>
    </source>
</evidence>
<dbReference type="Gene3D" id="3.90.730.10">
    <property type="entry name" value="Ribonuclease T2-like"/>
    <property type="match status" value="1"/>
</dbReference>
<sequence length="218" mass="24592">MRLKAFAAALSLAACLVTAPAPARADTPGAFDFYVLALSWSPTWCRQEGARREAEQCRSSRPYSFIVHGLWPQFERGYPANCVARPPRLDDRLVRSMLDLTPSFGLILHQWRKHGTCSGLEPADFFDTVRRAAERVRIPAEFRDPDRPRQMAPVEVENAFVRDNAGLDRDMIAVDCREGLLREVRVCLTRDLAFRPCPEVDRRACRAGRIEVPPARGG</sequence>
<dbReference type="PANTHER" id="PTHR11240:SF22">
    <property type="entry name" value="RIBONUCLEASE T2"/>
    <property type="match status" value="1"/>
</dbReference>
<dbReference type="SUPFAM" id="SSF55895">
    <property type="entry name" value="Ribonuclease Rh-like"/>
    <property type="match status" value="1"/>
</dbReference>
<feature type="chain" id="PRO_5016773937" evidence="3">
    <location>
        <begin position="26"/>
        <end position="218"/>
    </location>
</feature>
<dbReference type="GO" id="GO:0006401">
    <property type="term" value="P:RNA catabolic process"/>
    <property type="evidence" value="ECO:0007669"/>
    <property type="project" value="UniProtKB-ARBA"/>
</dbReference>
<comment type="similarity">
    <text evidence="1 2">Belongs to the RNase T2 family.</text>
</comment>
<proteinExistence type="inferred from homology"/>
<dbReference type="GO" id="GO:0003723">
    <property type="term" value="F:RNA binding"/>
    <property type="evidence" value="ECO:0007669"/>
    <property type="project" value="InterPro"/>
</dbReference>
<dbReference type="EMBL" id="AP018907">
    <property type="protein sequence ID" value="BBF91717.1"/>
    <property type="molecule type" value="Genomic_DNA"/>
</dbReference>
<evidence type="ECO:0000313" key="5">
    <source>
        <dbReference type="Proteomes" id="UP000266934"/>
    </source>
</evidence>
<dbReference type="InterPro" id="IPR001568">
    <property type="entry name" value="RNase_T2-like"/>
</dbReference>
<dbReference type="PANTHER" id="PTHR11240">
    <property type="entry name" value="RIBONUCLEASE T2"/>
    <property type="match status" value="1"/>
</dbReference>
<protein>
    <submittedName>
        <fullName evidence="4">Ribonuclease</fullName>
    </submittedName>
</protein>
<gene>
    <name evidence="4" type="ORF">BLTE_04020</name>
</gene>
<dbReference type="AlphaFoldDB" id="A0A348FWN4"/>
<dbReference type="PROSITE" id="PS51257">
    <property type="entry name" value="PROKAR_LIPOPROTEIN"/>
    <property type="match status" value="1"/>
</dbReference>
<dbReference type="InterPro" id="IPR036430">
    <property type="entry name" value="RNase_T2-like_sf"/>
</dbReference>
<evidence type="ECO:0000256" key="3">
    <source>
        <dbReference type="SAM" id="SignalP"/>
    </source>
</evidence>
<accession>A0A348FWN4</accession>
<dbReference type="PROSITE" id="PS00530">
    <property type="entry name" value="RNASE_T2_1"/>
    <property type="match status" value="1"/>
</dbReference>
<feature type="signal peptide" evidence="3">
    <location>
        <begin position="1"/>
        <end position="25"/>
    </location>
</feature>
<dbReference type="Proteomes" id="UP000266934">
    <property type="component" value="Chromosome"/>
</dbReference>
<dbReference type="KEGG" id="blag:BLTE_04020"/>
<evidence type="ECO:0000256" key="2">
    <source>
        <dbReference type="RuleBase" id="RU004328"/>
    </source>
</evidence>
<name>A0A348FWN4_9HYPH</name>